<dbReference type="Pfam" id="PF00497">
    <property type="entry name" value="SBP_bac_3"/>
    <property type="match status" value="1"/>
</dbReference>
<keyword evidence="6 10" id="KW-0472">Membrane</keyword>
<dbReference type="Gene3D" id="3.40.190.10">
    <property type="entry name" value="Periplasmic binding protein-like II"/>
    <property type="match status" value="3"/>
</dbReference>
<evidence type="ECO:0000313" key="14">
    <source>
        <dbReference type="EMBL" id="MCK9878009.1"/>
    </source>
</evidence>
<evidence type="ECO:0000256" key="7">
    <source>
        <dbReference type="ARBA" id="ARBA00023170"/>
    </source>
</evidence>
<dbReference type="SMART" id="SM00062">
    <property type="entry name" value="PBPb"/>
    <property type="match status" value="1"/>
</dbReference>
<dbReference type="InterPro" id="IPR001638">
    <property type="entry name" value="Solute-binding_3/MltF_N"/>
</dbReference>
<evidence type="ECO:0000256" key="3">
    <source>
        <dbReference type="ARBA" id="ARBA00022692"/>
    </source>
</evidence>
<sequence>MSAQAVIAGPRRGLLGLLFLAALLTATLPTVPAQAAVAPATQRPLATGVPGSTITVGIKPLDPFVGRAGTGAYTGFSIDLWNDIARRNDWQAKYVWYPDIQTLVNAARDNTVDVAISGISITADREENVDFSYPMFDAGLQILTVDTPAGLDLSHQLRNLVSPSTGRYLLVLLLMLVLAGAITSAVTHVGSEHRWHRRMSDGMFRAAAVGLAGDLGDPQKPLTKVMTFAWLIVGLVFVSLFTASVTTQLTVRSIRTGIIGVADLPGKRVVTVRGSTTETYLRHHDITPRTVASIDDAYPLLHQGDVDAIVYDSPVLQHHIDVAHDRKEALAGPVFEPEAYGIAFPTGSALRKKVNAALLQMHADGTYDELRGRYFDASS</sequence>
<accession>A0ABT0K2G1</accession>
<gene>
    <name evidence="14" type="ORF">MXD59_19905</name>
</gene>
<evidence type="ECO:0000256" key="11">
    <source>
        <dbReference type="SAM" id="SignalP"/>
    </source>
</evidence>
<evidence type="ECO:0000256" key="5">
    <source>
        <dbReference type="ARBA" id="ARBA00023065"/>
    </source>
</evidence>
<keyword evidence="11" id="KW-0732">Signal</keyword>
<dbReference type="SUPFAM" id="SSF53850">
    <property type="entry name" value="Periplasmic binding protein-like II"/>
    <property type="match status" value="1"/>
</dbReference>
<evidence type="ECO:0000256" key="8">
    <source>
        <dbReference type="ARBA" id="ARBA00023180"/>
    </source>
</evidence>
<keyword evidence="7" id="KW-0675">Receptor</keyword>
<evidence type="ECO:0000256" key="9">
    <source>
        <dbReference type="ARBA" id="ARBA00023303"/>
    </source>
</evidence>
<reference evidence="14 15" key="1">
    <citation type="submission" date="2022-04" db="EMBL/GenBank/DDBJ databases">
        <title>Genome diversity in the genus Frankia.</title>
        <authorList>
            <person name="Carlos-Shanley C."/>
            <person name="Hahn D."/>
        </authorList>
    </citation>
    <scope>NUCLEOTIDE SEQUENCE [LARGE SCALE GENOMIC DNA]</scope>
    <source>
        <strain evidence="14 15">Ag45/Mut15</strain>
    </source>
</reference>
<organism evidence="14 15">
    <name type="scientific">Frankia umida</name>
    <dbReference type="NCBI Taxonomy" id="573489"/>
    <lineage>
        <taxon>Bacteria</taxon>
        <taxon>Bacillati</taxon>
        <taxon>Actinomycetota</taxon>
        <taxon>Actinomycetes</taxon>
        <taxon>Frankiales</taxon>
        <taxon>Frankiaceae</taxon>
        <taxon>Frankia</taxon>
    </lineage>
</organism>
<feature type="transmembrane region" description="Helical" evidence="10">
    <location>
        <begin position="168"/>
        <end position="189"/>
    </location>
</feature>
<keyword evidence="5" id="KW-0406">Ion transport</keyword>
<dbReference type="EMBL" id="JALKFT010000025">
    <property type="protein sequence ID" value="MCK9878009.1"/>
    <property type="molecule type" value="Genomic_DNA"/>
</dbReference>
<feature type="domain" description="Ionotropic glutamate receptor C-terminal" evidence="13">
    <location>
        <begin position="53"/>
        <end position="377"/>
    </location>
</feature>
<name>A0ABT0K2G1_9ACTN</name>
<feature type="transmembrane region" description="Helical" evidence="10">
    <location>
        <begin position="225"/>
        <end position="245"/>
    </location>
</feature>
<evidence type="ECO:0000313" key="15">
    <source>
        <dbReference type="Proteomes" id="UP001201873"/>
    </source>
</evidence>
<dbReference type="RefSeq" id="WP_248826170.1">
    <property type="nucleotide sequence ID" value="NZ_JALKFT010000025.1"/>
</dbReference>
<evidence type="ECO:0000259" key="13">
    <source>
        <dbReference type="SMART" id="SM00079"/>
    </source>
</evidence>
<dbReference type="PANTHER" id="PTHR18966">
    <property type="entry name" value="IONOTROPIC GLUTAMATE RECEPTOR"/>
    <property type="match status" value="1"/>
</dbReference>
<proteinExistence type="predicted"/>
<evidence type="ECO:0000256" key="4">
    <source>
        <dbReference type="ARBA" id="ARBA00022989"/>
    </source>
</evidence>
<dbReference type="SMART" id="SM00079">
    <property type="entry name" value="PBPe"/>
    <property type="match status" value="1"/>
</dbReference>
<keyword evidence="9" id="KW-0407">Ion channel</keyword>
<evidence type="ECO:0000256" key="2">
    <source>
        <dbReference type="ARBA" id="ARBA00022448"/>
    </source>
</evidence>
<dbReference type="Proteomes" id="UP001201873">
    <property type="component" value="Unassembled WGS sequence"/>
</dbReference>
<evidence type="ECO:0000259" key="12">
    <source>
        <dbReference type="SMART" id="SM00062"/>
    </source>
</evidence>
<feature type="signal peptide" evidence="11">
    <location>
        <begin position="1"/>
        <end position="35"/>
    </location>
</feature>
<dbReference type="InterPro" id="IPR015683">
    <property type="entry name" value="Ionotropic_Glu_rcpt"/>
</dbReference>
<evidence type="ECO:0000256" key="6">
    <source>
        <dbReference type="ARBA" id="ARBA00023136"/>
    </source>
</evidence>
<keyword evidence="8" id="KW-0325">Glycoprotein</keyword>
<keyword evidence="15" id="KW-1185">Reference proteome</keyword>
<comment type="caution">
    <text evidence="14">The sequence shown here is derived from an EMBL/GenBank/DDBJ whole genome shotgun (WGS) entry which is preliminary data.</text>
</comment>
<evidence type="ECO:0000256" key="1">
    <source>
        <dbReference type="ARBA" id="ARBA00004141"/>
    </source>
</evidence>
<protein>
    <submittedName>
        <fullName evidence="14">Transporter substrate-binding domain-containing protein</fullName>
    </submittedName>
</protein>
<keyword evidence="4 10" id="KW-1133">Transmembrane helix</keyword>
<feature type="domain" description="Solute-binding protein family 3/N-terminal" evidence="12">
    <location>
        <begin position="53"/>
        <end position="378"/>
    </location>
</feature>
<dbReference type="InterPro" id="IPR001320">
    <property type="entry name" value="Iontro_rcpt_C"/>
</dbReference>
<comment type="subcellular location">
    <subcellularLocation>
        <location evidence="1">Membrane</location>
        <topology evidence="1">Multi-pass membrane protein</topology>
    </subcellularLocation>
</comment>
<feature type="chain" id="PRO_5047017905" evidence="11">
    <location>
        <begin position="36"/>
        <end position="379"/>
    </location>
</feature>
<keyword evidence="3 10" id="KW-0812">Transmembrane</keyword>
<keyword evidence="2" id="KW-0813">Transport</keyword>
<evidence type="ECO:0000256" key="10">
    <source>
        <dbReference type="SAM" id="Phobius"/>
    </source>
</evidence>